<dbReference type="GO" id="GO:0000049">
    <property type="term" value="F:tRNA binding"/>
    <property type="evidence" value="ECO:0007669"/>
    <property type="project" value="UniProtKB-UniRule"/>
</dbReference>
<evidence type="ECO:0000313" key="7">
    <source>
        <dbReference type="Proteomes" id="UP001230268"/>
    </source>
</evidence>
<evidence type="ECO:0000256" key="2">
    <source>
        <dbReference type="ARBA" id="ARBA00022884"/>
    </source>
</evidence>
<evidence type="ECO:0000256" key="1">
    <source>
        <dbReference type="ARBA" id="ARBA00022555"/>
    </source>
</evidence>
<feature type="domain" description="TRNA-binding" evidence="5">
    <location>
        <begin position="235"/>
        <end position="338"/>
    </location>
</feature>
<evidence type="ECO:0000256" key="3">
    <source>
        <dbReference type="PROSITE-ProRule" id="PRU00209"/>
    </source>
</evidence>
<dbReference type="CDD" id="cd10289">
    <property type="entry name" value="GST_C_AaRS_like"/>
    <property type="match status" value="1"/>
</dbReference>
<evidence type="ECO:0000313" key="6">
    <source>
        <dbReference type="EMBL" id="KAK1443921.1"/>
    </source>
</evidence>
<dbReference type="SUPFAM" id="SSF47616">
    <property type="entry name" value="GST C-terminal domain-like"/>
    <property type="match status" value="1"/>
</dbReference>
<dbReference type="Gene3D" id="1.20.1050.10">
    <property type="match status" value="1"/>
</dbReference>
<dbReference type="PROSITE" id="PS50886">
    <property type="entry name" value="TRBD"/>
    <property type="match status" value="1"/>
</dbReference>
<dbReference type="Pfam" id="PF21972">
    <property type="entry name" value="Arc1p_N_like"/>
    <property type="match status" value="1"/>
</dbReference>
<organism evidence="6 7">
    <name type="scientific">Babesia gibsoni</name>
    <dbReference type="NCBI Taxonomy" id="33632"/>
    <lineage>
        <taxon>Eukaryota</taxon>
        <taxon>Sar</taxon>
        <taxon>Alveolata</taxon>
        <taxon>Apicomplexa</taxon>
        <taxon>Aconoidasida</taxon>
        <taxon>Piroplasmida</taxon>
        <taxon>Babesiidae</taxon>
        <taxon>Babesia</taxon>
    </lineage>
</organism>
<proteinExistence type="predicted"/>
<dbReference type="Proteomes" id="UP001230268">
    <property type="component" value="Unassembled WGS sequence"/>
</dbReference>
<dbReference type="Gene3D" id="2.40.50.140">
    <property type="entry name" value="Nucleic acid-binding proteins"/>
    <property type="match status" value="1"/>
</dbReference>
<sequence length="410" mass="46121">MLTVSVFRDCIEGRLARLLWSYGKFTNVSLTLSETCGPAVFREDDQVTMKLWPDIIFAAVKDSPAEEALIPPTEAMRNTLYSWLDYAAERHFSIMSKDCLEPLNRYLLNRTFLVSNNVTMADLVIYLSTHSWMLKSEAEEKLRFPNIVRWFDHMQHLPGIVNTFKDIPLVNIEKYMDLITTIMGNGSVKPVYTHGVSGAAHDTNHKDRNAKLAAKAKSKEAKDAKNVDADRPVNDVSRLNIKVGQIKAVERHPEADRLYCLKIDLGEPELREICSGLVGYLEPEQILSQYVCVLANMKPKNLRGKISNGMVLCVSSEDHTIIELLKPAEGSLVGERVMIEGCFGEPDVVLSTKTNKDPFVAVQPEFKCLNGNAYYKVFFYVIRVKMMQNLPFVTSKGPCSCETLLTGTIS</sequence>
<dbReference type="InterPro" id="IPR012340">
    <property type="entry name" value="NA-bd_OB-fold"/>
</dbReference>
<keyword evidence="2 3" id="KW-0694">RNA-binding</keyword>
<dbReference type="InterPro" id="IPR051270">
    <property type="entry name" value="Tyrosine-tRNA_ligase_regulator"/>
</dbReference>
<dbReference type="InterPro" id="IPR053836">
    <property type="entry name" value="Arc1-like_N"/>
</dbReference>
<dbReference type="GO" id="GO:0032991">
    <property type="term" value="C:protein-containing complex"/>
    <property type="evidence" value="ECO:0007669"/>
    <property type="project" value="UniProtKB-ARBA"/>
</dbReference>
<dbReference type="InterPro" id="IPR036282">
    <property type="entry name" value="Glutathione-S-Trfase_C_sf"/>
</dbReference>
<comment type="caution">
    <text evidence="6">The sequence shown here is derived from an EMBL/GenBank/DDBJ whole genome shotgun (WGS) entry which is preliminary data.</text>
</comment>
<dbReference type="CDD" id="cd02799">
    <property type="entry name" value="tRNA_bind_EMAP-II_like"/>
    <property type="match status" value="1"/>
</dbReference>
<dbReference type="PROSITE" id="PS50405">
    <property type="entry name" value="GST_CTER"/>
    <property type="match status" value="1"/>
</dbReference>
<evidence type="ECO:0000259" key="4">
    <source>
        <dbReference type="PROSITE" id="PS50405"/>
    </source>
</evidence>
<dbReference type="InterPro" id="IPR002547">
    <property type="entry name" value="tRNA-bd_dom"/>
</dbReference>
<dbReference type="EMBL" id="JAVEPI010000002">
    <property type="protein sequence ID" value="KAK1443921.1"/>
    <property type="molecule type" value="Genomic_DNA"/>
</dbReference>
<protein>
    <submittedName>
        <fullName evidence="6">tRNA-aminoacylation cofactor arc1 family member like protein</fullName>
    </submittedName>
</protein>
<gene>
    <name evidence="6" type="ORF">BgAZ_207970</name>
</gene>
<reference evidence="6" key="1">
    <citation type="submission" date="2023-08" db="EMBL/GenBank/DDBJ databases">
        <title>Draft sequence of the Babesia gibsoni genome.</title>
        <authorList>
            <person name="Yamagishi J.Y."/>
            <person name="Xuan X.X."/>
        </authorList>
    </citation>
    <scope>NUCLEOTIDE SEQUENCE</scope>
    <source>
        <strain evidence="6">Azabu</strain>
    </source>
</reference>
<name>A0AAD8US38_BABGI</name>
<dbReference type="SUPFAM" id="SSF50249">
    <property type="entry name" value="Nucleic acid-binding proteins"/>
    <property type="match status" value="1"/>
</dbReference>
<evidence type="ECO:0000259" key="5">
    <source>
        <dbReference type="PROSITE" id="PS50886"/>
    </source>
</evidence>
<keyword evidence="1 3" id="KW-0820">tRNA-binding</keyword>
<accession>A0AAD8US38</accession>
<dbReference type="PANTHER" id="PTHR11586:SF33">
    <property type="entry name" value="AMINOACYL TRNA SYNTHASE COMPLEX-INTERACTING MULTIFUNCTIONAL PROTEIN 1"/>
    <property type="match status" value="1"/>
</dbReference>
<dbReference type="InterPro" id="IPR010987">
    <property type="entry name" value="Glutathione-S-Trfase_C-like"/>
</dbReference>
<dbReference type="AlphaFoldDB" id="A0AAD8US38"/>
<dbReference type="Pfam" id="PF01588">
    <property type="entry name" value="tRNA_bind"/>
    <property type="match status" value="1"/>
</dbReference>
<feature type="domain" description="GST C-terminal" evidence="4">
    <location>
        <begin position="54"/>
        <end position="178"/>
    </location>
</feature>
<dbReference type="PANTHER" id="PTHR11586">
    <property type="entry name" value="TRNA-AMINOACYLATION COFACTOR ARC1 FAMILY MEMBER"/>
    <property type="match status" value="1"/>
</dbReference>
<keyword evidence="7" id="KW-1185">Reference proteome</keyword>